<keyword evidence="1" id="KW-0472">Membrane</keyword>
<comment type="caution">
    <text evidence="2">The sequence shown here is derived from an EMBL/GenBank/DDBJ whole genome shotgun (WGS) entry which is preliminary data.</text>
</comment>
<keyword evidence="1" id="KW-1133">Transmembrane helix</keyword>
<organism evidence="2 3">
    <name type="scientific">Phytophthora citrophthora</name>
    <dbReference type="NCBI Taxonomy" id="4793"/>
    <lineage>
        <taxon>Eukaryota</taxon>
        <taxon>Sar</taxon>
        <taxon>Stramenopiles</taxon>
        <taxon>Oomycota</taxon>
        <taxon>Peronosporomycetes</taxon>
        <taxon>Peronosporales</taxon>
        <taxon>Peronosporaceae</taxon>
        <taxon>Phytophthora</taxon>
    </lineage>
</organism>
<dbReference type="EMBL" id="JASMQC010000006">
    <property type="protein sequence ID" value="KAK1944032.1"/>
    <property type="molecule type" value="Genomic_DNA"/>
</dbReference>
<keyword evidence="3" id="KW-1185">Reference proteome</keyword>
<dbReference type="GO" id="GO:0005794">
    <property type="term" value="C:Golgi apparatus"/>
    <property type="evidence" value="ECO:0007669"/>
    <property type="project" value="TreeGrafter"/>
</dbReference>
<dbReference type="InterPro" id="IPR009637">
    <property type="entry name" value="GPR107/GPR108-like"/>
</dbReference>
<keyword evidence="1" id="KW-0812">Transmembrane</keyword>
<proteinExistence type="predicted"/>
<dbReference type="AlphaFoldDB" id="A0AAD9LQX0"/>
<accession>A0AAD9LQX0</accession>
<sequence>MANRTLDYYCESFPLEDESTDEFVYQVSQTVTGSVSSLPPSTYSLTVDTAQTSKATLFFIDACESLGGQKGILRSCLQYPPTSQTQSPCFYCPLNYPLSYSSQISAIAEEEECETPPLLPPTIRGTVSMNLCQSSGDCLGKTTSFRFIFYGLSSLVWSATSFIWIVHIRAAAHDAVIELQTKMKLVPVTQLLHSVLTLGDLYAEEVLVGTARSLARNVAVLAQLVALAVFAEVVVIIAKGWKITRPALLPREVQWIRFVTLSWAGSFAVLKHSGTKQLAVVVVWGLSWASVVFMVWYNSAFNLNMLKYQLAMVRQLDLDPQRTPVYTKFMLFRRFRGLLAGYIFLSCLLGIVGLVDDATHHSSEWTSLVADEGLTLLLFVALGYTFRCRRFGRLQPRNTVQVATVQGSMHRGSILPEPAPVDSAVEEVEPPKRKKTIVVLNPDQAPWLATLDSTEQSKSIISPQPQ</sequence>
<name>A0AAD9LQX0_9STRA</name>
<feature type="transmembrane region" description="Helical" evidence="1">
    <location>
        <begin position="367"/>
        <end position="386"/>
    </location>
</feature>
<gene>
    <name evidence="2" type="ORF">P3T76_003944</name>
</gene>
<dbReference type="PANTHER" id="PTHR21229:SF2">
    <property type="entry name" value="RE59932P"/>
    <property type="match status" value="1"/>
</dbReference>
<feature type="transmembrane region" description="Helical" evidence="1">
    <location>
        <begin position="220"/>
        <end position="241"/>
    </location>
</feature>
<reference evidence="2" key="1">
    <citation type="submission" date="2023-08" db="EMBL/GenBank/DDBJ databases">
        <title>Reference Genome Resource for the Citrus Pathogen Phytophthora citrophthora.</title>
        <authorList>
            <person name="Moller H."/>
            <person name="Coetzee B."/>
            <person name="Rose L.J."/>
            <person name="Van Niekerk J.M."/>
        </authorList>
    </citation>
    <scope>NUCLEOTIDE SEQUENCE</scope>
    <source>
        <strain evidence="2">STE-U-9442</strain>
    </source>
</reference>
<evidence type="ECO:0000256" key="1">
    <source>
        <dbReference type="SAM" id="Phobius"/>
    </source>
</evidence>
<protein>
    <submittedName>
        <fullName evidence="2">Uncharacterized protein</fullName>
    </submittedName>
</protein>
<evidence type="ECO:0000313" key="2">
    <source>
        <dbReference type="EMBL" id="KAK1944032.1"/>
    </source>
</evidence>
<feature type="transmembrane region" description="Helical" evidence="1">
    <location>
        <begin position="253"/>
        <end position="272"/>
    </location>
</feature>
<dbReference type="Proteomes" id="UP001259832">
    <property type="component" value="Unassembled WGS sequence"/>
</dbReference>
<feature type="transmembrane region" description="Helical" evidence="1">
    <location>
        <begin position="278"/>
        <end position="297"/>
    </location>
</feature>
<dbReference type="PANTHER" id="PTHR21229">
    <property type="entry name" value="LUNG SEVEN TRANSMEMBRANE RECEPTOR"/>
    <property type="match status" value="1"/>
</dbReference>
<dbReference type="GO" id="GO:0016020">
    <property type="term" value="C:membrane"/>
    <property type="evidence" value="ECO:0007669"/>
    <property type="project" value="InterPro"/>
</dbReference>
<feature type="transmembrane region" description="Helical" evidence="1">
    <location>
        <begin position="337"/>
        <end position="355"/>
    </location>
</feature>
<evidence type="ECO:0000313" key="3">
    <source>
        <dbReference type="Proteomes" id="UP001259832"/>
    </source>
</evidence>
<feature type="transmembrane region" description="Helical" evidence="1">
    <location>
        <begin position="147"/>
        <end position="166"/>
    </location>
</feature>